<dbReference type="GO" id="GO:0008168">
    <property type="term" value="F:methyltransferase activity"/>
    <property type="evidence" value="ECO:0007669"/>
    <property type="project" value="UniProtKB-KW"/>
</dbReference>
<keyword evidence="1" id="KW-0489">Methyltransferase</keyword>
<dbReference type="Proteomes" id="UP000054516">
    <property type="component" value="Unassembled WGS sequence"/>
</dbReference>
<dbReference type="AlphaFoldDB" id="A0A1S8A560"/>
<evidence type="ECO:0000313" key="2">
    <source>
        <dbReference type="Proteomes" id="UP000054516"/>
    </source>
</evidence>
<evidence type="ECO:0000313" key="1">
    <source>
        <dbReference type="EMBL" id="GAW25203.1"/>
    </source>
</evidence>
<protein>
    <submittedName>
        <fullName evidence="1">Putative methyltransferase type 11 protein</fullName>
    </submittedName>
</protein>
<dbReference type="Gene3D" id="3.40.50.150">
    <property type="entry name" value="Vaccinia Virus protein VP39"/>
    <property type="match status" value="1"/>
</dbReference>
<dbReference type="OrthoDB" id="540004at2759"/>
<sequence length="134" mass="15264">MEPLINSNPNLQTYYHSLESRIGYRLLLGDTRHFGYYDEDTYWPFPLSRGLRRMEDKLAEALALPPGSQVLDSDCGVGHVASRMAQNYKLRVEAIDVAEHHVYKASLNFEQAGLPPGQLRVRKMDYLGITTLSH</sequence>
<dbReference type="InterPro" id="IPR029063">
    <property type="entry name" value="SAM-dependent_MTases_sf"/>
</dbReference>
<dbReference type="EMBL" id="DF977447">
    <property type="protein sequence ID" value="GAW25203.1"/>
    <property type="molecule type" value="Genomic_DNA"/>
</dbReference>
<accession>A0A1S8A560</accession>
<keyword evidence="2" id="KW-1185">Reference proteome</keyword>
<keyword evidence="1" id="KW-0808">Transferase</keyword>
<organism evidence="1">
    <name type="scientific">Rosellinia necatrix</name>
    <name type="common">White root-rot fungus</name>
    <dbReference type="NCBI Taxonomy" id="77044"/>
    <lineage>
        <taxon>Eukaryota</taxon>
        <taxon>Fungi</taxon>
        <taxon>Dikarya</taxon>
        <taxon>Ascomycota</taxon>
        <taxon>Pezizomycotina</taxon>
        <taxon>Sordariomycetes</taxon>
        <taxon>Xylariomycetidae</taxon>
        <taxon>Xylariales</taxon>
        <taxon>Xylariaceae</taxon>
        <taxon>Rosellinia</taxon>
    </lineage>
</organism>
<dbReference type="STRING" id="77044.A0A1S8A560"/>
<dbReference type="SUPFAM" id="SSF53335">
    <property type="entry name" value="S-adenosyl-L-methionine-dependent methyltransferases"/>
    <property type="match status" value="1"/>
</dbReference>
<gene>
    <name evidence="1" type="ORF">SAMD00023353_0204160</name>
</gene>
<name>A0A1S8A560_ROSNE</name>
<dbReference type="GO" id="GO:0032259">
    <property type="term" value="P:methylation"/>
    <property type="evidence" value="ECO:0007669"/>
    <property type="project" value="UniProtKB-KW"/>
</dbReference>
<proteinExistence type="predicted"/>
<reference evidence="1" key="1">
    <citation type="submission" date="2016-03" db="EMBL/GenBank/DDBJ databases">
        <title>Draft genome sequence of Rosellinia necatrix.</title>
        <authorList>
            <person name="Kanematsu S."/>
        </authorList>
    </citation>
    <scope>NUCLEOTIDE SEQUENCE [LARGE SCALE GENOMIC DNA]</scope>
    <source>
        <strain evidence="1">W97</strain>
    </source>
</reference>